<protein>
    <submittedName>
        <fullName evidence="1">Uncharacterized protein</fullName>
    </submittedName>
</protein>
<organism evidence="1 2">
    <name type="scientific">Sesamum angolense</name>
    <dbReference type="NCBI Taxonomy" id="2727404"/>
    <lineage>
        <taxon>Eukaryota</taxon>
        <taxon>Viridiplantae</taxon>
        <taxon>Streptophyta</taxon>
        <taxon>Embryophyta</taxon>
        <taxon>Tracheophyta</taxon>
        <taxon>Spermatophyta</taxon>
        <taxon>Magnoliopsida</taxon>
        <taxon>eudicotyledons</taxon>
        <taxon>Gunneridae</taxon>
        <taxon>Pentapetalae</taxon>
        <taxon>asterids</taxon>
        <taxon>lamiids</taxon>
        <taxon>Lamiales</taxon>
        <taxon>Pedaliaceae</taxon>
        <taxon>Sesamum</taxon>
    </lineage>
</organism>
<evidence type="ECO:0000313" key="1">
    <source>
        <dbReference type="EMBL" id="KAK4381999.1"/>
    </source>
</evidence>
<dbReference type="AlphaFoldDB" id="A0AAE1VZX8"/>
<reference evidence="1" key="1">
    <citation type="submission" date="2020-06" db="EMBL/GenBank/DDBJ databases">
        <authorList>
            <person name="Li T."/>
            <person name="Hu X."/>
            <person name="Zhang T."/>
            <person name="Song X."/>
            <person name="Zhang H."/>
            <person name="Dai N."/>
            <person name="Sheng W."/>
            <person name="Hou X."/>
            <person name="Wei L."/>
        </authorList>
    </citation>
    <scope>NUCLEOTIDE SEQUENCE</scope>
    <source>
        <strain evidence="1">K16</strain>
        <tissue evidence="1">Leaf</tissue>
    </source>
</reference>
<gene>
    <name evidence="1" type="ORF">Sango_2915000</name>
</gene>
<accession>A0AAE1VZX8</accession>
<evidence type="ECO:0000313" key="2">
    <source>
        <dbReference type="Proteomes" id="UP001289374"/>
    </source>
</evidence>
<proteinExistence type="predicted"/>
<dbReference type="Proteomes" id="UP001289374">
    <property type="component" value="Unassembled WGS sequence"/>
</dbReference>
<reference evidence="1" key="2">
    <citation type="journal article" date="2024" name="Plant">
        <title>Genomic evolution and insights into agronomic trait innovations of Sesamum species.</title>
        <authorList>
            <person name="Miao H."/>
            <person name="Wang L."/>
            <person name="Qu L."/>
            <person name="Liu H."/>
            <person name="Sun Y."/>
            <person name="Le M."/>
            <person name="Wang Q."/>
            <person name="Wei S."/>
            <person name="Zheng Y."/>
            <person name="Lin W."/>
            <person name="Duan Y."/>
            <person name="Cao H."/>
            <person name="Xiong S."/>
            <person name="Wang X."/>
            <person name="Wei L."/>
            <person name="Li C."/>
            <person name="Ma Q."/>
            <person name="Ju M."/>
            <person name="Zhao R."/>
            <person name="Li G."/>
            <person name="Mu C."/>
            <person name="Tian Q."/>
            <person name="Mei H."/>
            <person name="Zhang T."/>
            <person name="Gao T."/>
            <person name="Zhang H."/>
        </authorList>
    </citation>
    <scope>NUCLEOTIDE SEQUENCE</scope>
    <source>
        <strain evidence="1">K16</strain>
    </source>
</reference>
<keyword evidence="2" id="KW-1185">Reference proteome</keyword>
<sequence>MLDKRVTSAIEETSILTNAVDVRVDGVQAQVDLLNRVVGRDEDHAPMSNVKVPNPKPFGGARSAKELENFLWNMEIYFQTAHIPEAEKVSITSIYLIGDVKL</sequence>
<comment type="caution">
    <text evidence="1">The sequence shown here is derived from an EMBL/GenBank/DDBJ whole genome shotgun (WGS) entry which is preliminary data.</text>
</comment>
<dbReference type="EMBL" id="JACGWL010000777">
    <property type="protein sequence ID" value="KAK4381999.1"/>
    <property type="molecule type" value="Genomic_DNA"/>
</dbReference>
<name>A0AAE1VZX8_9LAMI</name>